<reference evidence="1 2" key="1">
    <citation type="submission" date="2019-04" db="EMBL/GenBank/DDBJ databases">
        <authorList>
            <person name="Liu A."/>
        </authorList>
    </citation>
    <scope>NUCLEOTIDE SEQUENCE [LARGE SCALE GENOMIC DNA]</scope>
    <source>
        <strain evidence="1 2">RZ03</strain>
    </source>
</reference>
<name>A0A4S1DT07_9FLAO</name>
<dbReference type="Gene3D" id="3.10.450.50">
    <property type="match status" value="1"/>
</dbReference>
<dbReference type="PROSITE" id="PS51257">
    <property type="entry name" value="PROKAR_LIPOPROTEIN"/>
    <property type="match status" value="1"/>
</dbReference>
<comment type="caution">
    <text evidence="1">The sequence shown here is derived from an EMBL/GenBank/DDBJ whole genome shotgun (WGS) entry which is preliminary data.</text>
</comment>
<protein>
    <recommendedName>
        <fullName evidence="3">Nuclear transport factor 2 family protein</fullName>
    </recommendedName>
</protein>
<dbReference type="RefSeq" id="WP_135878363.1">
    <property type="nucleotide sequence ID" value="NZ_SRSO01000027.1"/>
</dbReference>
<evidence type="ECO:0008006" key="3">
    <source>
        <dbReference type="Google" id="ProtNLM"/>
    </source>
</evidence>
<sequence length="170" mass="19623">MKKLLLLLFTVIIFIACEKKPQRYFAESTEIETLKAGIKAYETGDWDTWKSHFADTAKIFVNSIKPLTKEERLKDLKAMTNAMSTYGFNHDKEYVEMVLDKDDETWVYYWALHKGTFAANNKELLIPVHLAVRFDKGQIIEEHIYFDGTAMNQEFAAIATAKAKAEAEKE</sequence>
<dbReference type="AlphaFoldDB" id="A0A4S1DT07"/>
<dbReference type="InterPro" id="IPR032710">
    <property type="entry name" value="NTF2-like_dom_sf"/>
</dbReference>
<evidence type="ECO:0000313" key="2">
    <source>
        <dbReference type="Proteomes" id="UP000307602"/>
    </source>
</evidence>
<dbReference type="Proteomes" id="UP000307602">
    <property type="component" value="Unassembled WGS sequence"/>
</dbReference>
<organism evidence="1 2">
    <name type="scientific">Flavivirga rizhaonensis</name>
    <dbReference type="NCBI Taxonomy" id="2559571"/>
    <lineage>
        <taxon>Bacteria</taxon>
        <taxon>Pseudomonadati</taxon>
        <taxon>Bacteroidota</taxon>
        <taxon>Flavobacteriia</taxon>
        <taxon>Flavobacteriales</taxon>
        <taxon>Flavobacteriaceae</taxon>
        <taxon>Flavivirga</taxon>
    </lineage>
</organism>
<evidence type="ECO:0000313" key="1">
    <source>
        <dbReference type="EMBL" id="TGV01131.1"/>
    </source>
</evidence>
<dbReference type="OrthoDB" id="824753at2"/>
<accession>A0A4S1DT07</accession>
<dbReference type="EMBL" id="SRSO01000027">
    <property type="protein sequence ID" value="TGV01131.1"/>
    <property type="molecule type" value="Genomic_DNA"/>
</dbReference>
<dbReference type="SUPFAM" id="SSF54427">
    <property type="entry name" value="NTF2-like"/>
    <property type="match status" value="1"/>
</dbReference>
<proteinExistence type="predicted"/>
<keyword evidence="2" id="KW-1185">Reference proteome</keyword>
<gene>
    <name evidence="1" type="ORF">EM932_16780</name>
</gene>